<name>A0A0N4WN29_HAEPC</name>
<dbReference type="WBParaSite" id="HPLM_0001265901-mRNA-1">
    <property type="protein sequence ID" value="HPLM_0001265901-mRNA-1"/>
    <property type="gene ID" value="HPLM_0001265901"/>
</dbReference>
<dbReference type="EMBL" id="UZAF01017931">
    <property type="protein sequence ID" value="VDO46285.1"/>
    <property type="molecule type" value="Genomic_DNA"/>
</dbReference>
<dbReference type="AlphaFoldDB" id="A0A0N4WN29"/>
<sequence>YDATDTFSSAACGFCGEGGGWRSSFRLADDPIWAATLVCGVRGSAGRGEFVADA</sequence>
<evidence type="ECO:0000313" key="1">
    <source>
        <dbReference type="EMBL" id="VDO46285.1"/>
    </source>
</evidence>
<protein>
    <submittedName>
        <fullName evidence="3">Thioesterase</fullName>
    </submittedName>
</protein>
<evidence type="ECO:0000313" key="2">
    <source>
        <dbReference type="Proteomes" id="UP000268014"/>
    </source>
</evidence>
<gene>
    <name evidence="1" type="ORF">HPLM_LOCUS12651</name>
</gene>
<keyword evidence="2" id="KW-1185">Reference proteome</keyword>
<evidence type="ECO:0000313" key="3">
    <source>
        <dbReference type="WBParaSite" id="HPLM_0001265901-mRNA-1"/>
    </source>
</evidence>
<reference evidence="1 2" key="2">
    <citation type="submission" date="2018-11" db="EMBL/GenBank/DDBJ databases">
        <authorList>
            <consortium name="Pathogen Informatics"/>
        </authorList>
    </citation>
    <scope>NUCLEOTIDE SEQUENCE [LARGE SCALE GENOMIC DNA]</scope>
    <source>
        <strain evidence="1 2">MHpl1</strain>
    </source>
</reference>
<organism evidence="3">
    <name type="scientific">Haemonchus placei</name>
    <name type="common">Barber's pole worm</name>
    <dbReference type="NCBI Taxonomy" id="6290"/>
    <lineage>
        <taxon>Eukaryota</taxon>
        <taxon>Metazoa</taxon>
        <taxon>Ecdysozoa</taxon>
        <taxon>Nematoda</taxon>
        <taxon>Chromadorea</taxon>
        <taxon>Rhabditida</taxon>
        <taxon>Rhabditina</taxon>
        <taxon>Rhabditomorpha</taxon>
        <taxon>Strongyloidea</taxon>
        <taxon>Trichostrongylidae</taxon>
        <taxon>Haemonchus</taxon>
    </lineage>
</organism>
<accession>A0A0N4WN29</accession>
<proteinExistence type="predicted"/>
<reference evidence="3" key="1">
    <citation type="submission" date="2017-02" db="UniProtKB">
        <authorList>
            <consortium name="WormBaseParasite"/>
        </authorList>
    </citation>
    <scope>IDENTIFICATION</scope>
</reference>
<dbReference type="Proteomes" id="UP000268014">
    <property type="component" value="Unassembled WGS sequence"/>
</dbReference>